<evidence type="ECO:0000313" key="2">
    <source>
        <dbReference type="EMBL" id="ESA22947.1"/>
    </source>
</evidence>
<sequence length="275" mass="30332">MKYEVNKLAVAISRVITGGNVISFISGKGGVLKTTNAQNLGASLASEGYKVAILDLDPQKTAENWGLIRKAYIKKQEEKIRAKVEELKGVEKVNKLVAKQLTEAAKKLAMMKNLEVLAIDPNSINWKDFEAMKSKYDFIICDTSGHLEFIGTTKDVIKNSDIVFVPFNNSIDDFNVKLDVKKTIASCGGHKAKIFSLVVDMNEKQNSKGISQKMLANVADTMPIAPVKLFKRASWVDVKYRGLGVVEVSKDKVATEQFKNLTAFVINELNAMKAA</sequence>
<dbReference type="Pfam" id="PF13614">
    <property type="entry name" value="AAA_31"/>
    <property type="match status" value="1"/>
</dbReference>
<dbReference type="SUPFAM" id="SSF52540">
    <property type="entry name" value="P-loop containing nucleoside triphosphate hydrolases"/>
    <property type="match status" value="1"/>
</dbReference>
<dbReference type="PANTHER" id="PTHR13696:SF96">
    <property type="entry name" value="COBQ_COBB_MIND_PARA NUCLEOTIDE BINDING DOMAIN-CONTAINING PROTEIN"/>
    <property type="match status" value="1"/>
</dbReference>
<reference evidence="2" key="1">
    <citation type="submission" date="2013-07" db="EMBL/GenBank/DDBJ databases">
        <title>The genome of an arbuscular mycorrhizal fungus provides insights into the evolution of the oldest plant symbiosis.</title>
        <authorList>
            <consortium name="DOE Joint Genome Institute"/>
            <person name="Tisserant E."/>
            <person name="Malbreil M."/>
            <person name="Kuo A."/>
            <person name="Kohler A."/>
            <person name="Symeonidi A."/>
            <person name="Balestrini R."/>
            <person name="Charron P."/>
            <person name="Duensing N."/>
            <person name="Frei-dit-Frey N."/>
            <person name="Gianinazzi-Pearson V."/>
            <person name="Gilbert B."/>
            <person name="Handa Y."/>
            <person name="Hijri M."/>
            <person name="Kaul R."/>
            <person name="Kawaguchi M."/>
            <person name="Krajinski F."/>
            <person name="Lammers P."/>
            <person name="Lapierre D."/>
            <person name="Masclaux F.G."/>
            <person name="Murat C."/>
            <person name="Morin E."/>
            <person name="Ndikumana S."/>
            <person name="Pagni M."/>
            <person name="Petitpierre D."/>
            <person name="Requena N."/>
            <person name="Rosikiewicz P."/>
            <person name="Riley R."/>
            <person name="Saito K."/>
            <person name="San Clemente H."/>
            <person name="Shapiro H."/>
            <person name="van Tuinen D."/>
            <person name="Becard G."/>
            <person name="Bonfante P."/>
            <person name="Paszkowski U."/>
            <person name="Shachar-Hill Y."/>
            <person name="Young J.P."/>
            <person name="Sanders I.R."/>
            <person name="Henrissat B."/>
            <person name="Rensing S.A."/>
            <person name="Grigoriev I.V."/>
            <person name="Corradi N."/>
            <person name="Roux C."/>
            <person name="Martin F."/>
        </authorList>
    </citation>
    <scope>NUCLEOTIDE SEQUENCE</scope>
    <source>
        <strain evidence="2">DAOM 197198</strain>
    </source>
</reference>
<dbReference type="CDD" id="cd02042">
    <property type="entry name" value="ParAB_family"/>
    <property type="match status" value="1"/>
</dbReference>
<dbReference type="InterPro" id="IPR027417">
    <property type="entry name" value="P-loop_NTPase"/>
</dbReference>
<protein>
    <recommendedName>
        <fullName evidence="1">AAA domain-containing protein</fullName>
    </recommendedName>
</protein>
<dbReference type="InterPro" id="IPR025669">
    <property type="entry name" value="AAA_dom"/>
</dbReference>
<dbReference type="Gene3D" id="3.40.50.300">
    <property type="entry name" value="P-loop containing nucleotide triphosphate hydrolases"/>
    <property type="match status" value="1"/>
</dbReference>
<evidence type="ECO:0000259" key="1">
    <source>
        <dbReference type="Pfam" id="PF13614"/>
    </source>
</evidence>
<dbReference type="InterPro" id="IPR050678">
    <property type="entry name" value="DNA_Partitioning_ATPase"/>
</dbReference>
<dbReference type="EMBL" id="KI275168">
    <property type="protein sequence ID" value="ESA22947.1"/>
    <property type="molecule type" value="Genomic_DNA"/>
</dbReference>
<dbReference type="PANTHER" id="PTHR13696">
    <property type="entry name" value="P-LOOP CONTAINING NUCLEOSIDE TRIPHOSPHATE HYDROLASE"/>
    <property type="match status" value="1"/>
</dbReference>
<organism evidence="2">
    <name type="scientific">Rhizophagus irregularis (strain DAOM 181602 / DAOM 197198 / MUCL 43194)</name>
    <name type="common">Arbuscular mycorrhizal fungus</name>
    <name type="synonym">Glomus intraradices</name>
    <dbReference type="NCBI Taxonomy" id="747089"/>
    <lineage>
        <taxon>Eukaryota</taxon>
        <taxon>Fungi</taxon>
        <taxon>Fungi incertae sedis</taxon>
        <taxon>Mucoromycota</taxon>
        <taxon>Glomeromycotina</taxon>
        <taxon>Glomeromycetes</taxon>
        <taxon>Glomerales</taxon>
        <taxon>Glomeraceae</taxon>
        <taxon>Rhizophagus</taxon>
    </lineage>
</organism>
<gene>
    <name evidence="2" type="ORF">GLOINDRAFT_91176</name>
</gene>
<proteinExistence type="predicted"/>
<dbReference type="HOGENOM" id="CLU_1012439_0_0_1"/>
<name>U9UTA3_RHIID</name>
<dbReference type="AlphaFoldDB" id="U9UTA3"/>
<accession>U9UTA3</accession>
<feature type="domain" description="AAA" evidence="1">
    <location>
        <begin position="20"/>
        <end position="168"/>
    </location>
</feature>